<keyword evidence="1 2" id="KW-0728">SH3 domain</keyword>
<dbReference type="InterPro" id="IPR001452">
    <property type="entry name" value="SH3_domain"/>
</dbReference>
<dbReference type="InterPro" id="IPR038765">
    <property type="entry name" value="Papain-like_cys_pep_sf"/>
</dbReference>
<accession>A0A261Y5G4</accession>
<proteinExistence type="predicted"/>
<protein>
    <recommendedName>
        <fullName evidence="4">SH3 domain-containing protein</fullName>
    </recommendedName>
</protein>
<feature type="compositionally biased region" description="Pro residues" evidence="3">
    <location>
        <begin position="124"/>
        <end position="133"/>
    </location>
</feature>
<evidence type="ECO:0000256" key="2">
    <source>
        <dbReference type="PROSITE-ProRule" id="PRU00192"/>
    </source>
</evidence>
<evidence type="ECO:0000313" key="6">
    <source>
        <dbReference type="Proteomes" id="UP000242875"/>
    </source>
</evidence>
<dbReference type="GO" id="GO:0005737">
    <property type="term" value="C:cytoplasm"/>
    <property type="evidence" value="ECO:0007669"/>
    <property type="project" value="TreeGrafter"/>
</dbReference>
<evidence type="ECO:0000256" key="1">
    <source>
        <dbReference type="ARBA" id="ARBA00022443"/>
    </source>
</evidence>
<dbReference type="SUPFAM" id="SSF50044">
    <property type="entry name" value="SH3-domain"/>
    <property type="match status" value="1"/>
</dbReference>
<organism evidence="5 6">
    <name type="scientific">Bifiguratus adelaidae</name>
    <dbReference type="NCBI Taxonomy" id="1938954"/>
    <lineage>
        <taxon>Eukaryota</taxon>
        <taxon>Fungi</taxon>
        <taxon>Fungi incertae sedis</taxon>
        <taxon>Mucoromycota</taxon>
        <taxon>Mucoromycotina</taxon>
        <taxon>Endogonomycetes</taxon>
        <taxon>Endogonales</taxon>
        <taxon>Endogonales incertae sedis</taxon>
        <taxon>Bifiguratus</taxon>
    </lineage>
</organism>
<evidence type="ECO:0000259" key="4">
    <source>
        <dbReference type="PROSITE" id="PS50002"/>
    </source>
</evidence>
<dbReference type="EMBL" id="MVBO01000009">
    <property type="protein sequence ID" value="OZJ05880.1"/>
    <property type="molecule type" value="Genomic_DNA"/>
</dbReference>
<dbReference type="Pfam" id="PF00018">
    <property type="entry name" value="SH3_1"/>
    <property type="match status" value="1"/>
</dbReference>
<sequence length="594" mass="65755">MAAWETLLWKPLYEAKAITDYHSKHPMDLSFDAGTTIQVMGEENKDWLNGATSGKFGSFPACHVQKVDTVEAEVPKPAPRPRQSVDEANTPKNGPALPPRPTTAVVPERPAPPQIPARPTSKGPNPPSRPVPPKAGMAVAASPSPPPANGGYNHRNGASTPDALDVLRSLEPVVDGAFQGEHYRPDLYDMDELDEYARQCPNTETSSIQSLAHYLASPFEEHIYKLRSIFVWIATNISYDINAFLSGNVRPTTPENTLRTRSGVCEGYAGLFNALAEAAGVPCWKVTGDAKGFGSQPGKHNYGPHAWNVVCINGEYLFIDSTWGAGYCCGTQFIRKFQPFYFLCSPKRLIYSHWPTNPQYQYMTPLLDQQYFEILPYSSTPYWDHDMEIIGPRPRSSSLATNNNIIDIYINVNHWGTLSHFTGFIETIGSSQKVPVMIQRCDSDEYDNLIWIHAVCQSSGDFLIKTFVADAGKAEGQGFCTWHVYNSGPGQAVTLPSTLLSNFEFSIMSPLGLDRSNSTANVPVRILMWKTSKQLPQKLVLMSDPSNRIDIPQKKVTTKYVEYSSMVTFKRGKYTLFCQVGTAASMPGIASFEV</sequence>
<keyword evidence="6" id="KW-1185">Reference proteome</keyword>
<dbReference type="PROSITE" id="PS50002">
    <property type="entry name" value="SH3"/>
    <property type="match status" value="1"/>
</dbReference>
<gene>
    <name evidence="5" type="ORF">BZG36_00915</name>
</gene>
<evidence type="ECO:0000313" key="5">
    <source>
        <dbReference type="EMBL" id="OZJ05880.1"/>
    </source>
</evidence>
<dbReference type="Gene3D" id="3.10.620.30">
    <property type="match status" value="1"/>
</dbReference>
<feature type="region of interest" description="Disordered" evidence="3">
    <location>
        <begin position="72"/>
        <end position="160"/>
    </location>
</feature>
<dbReference type="SMART" id="SM00460">
    <property type="entry name" value="TGc"/>
    <property type="match status" value="1"/>
</dbReference>
<dbReference type="SUPFAM" id="SSF54001">
    <property type="entry name" value="Cysteine proteinases"/>
    <property type="match status" value="1"/>
</dbReference>
<evidence type="ECO:0000256" key="3">
    <source>
        <dbReference type="SAM" id="MobiDB-lite"/>
    </source>
</evidence>
<dbReference type="InterPro" id="IPR052557">
    <property type="entry name" value="CAP/Cytokinesis_protein"/>
</dbReference>
<dbReference type="Proteomes" id="UP000242875">
    <property type="component" value="Unassembled WGS sequence"/>
</dbReference>
<dbReference type="Pfam" id="PF01841">
    <property type="entry name" value="Transglut_core"/>
    <property type="match status" value="1"/>
</dbReference>
<comment type="caution">
    <text evidence="5">The sequence shown here is derived from an EMBL/GenBank/DDBJ whole genome shotgun (WGS) entry which is preliminary data.</text>
</comment>
<dbReference type="Gene3D" id="2.30.30.40">
    <property type="entry name" value="SH3 Domains"/>
    <property type="match status" value="1"/>
</dbReference>
<reference evidence="5 6" key="1">
    <citation type="journal article" date="2017" name="Mycologia">
        <title>Bifiguratus adelaidae, gen. et sp. nov., a new member of Mucoromycotina in endophytic and soil-dwelling habitats.</title>
        <authorList>
            <person name="Torres-Cruz T.J."/>
            <person name="Billingsley Tobias T.L."/>
            <person name="Almatruk M."/>
            <person name="Hesse C."/>
            <person name="Kuske C.R."/>
            <person name="Desiro A."/>
            <person name="Benucci G.M."/>
            <person name="Bonito G."/>
            <person name="Stajich J.E."/>
            <person name="Dunlap C."/>
            <person name="Arnold A.E."/>
            <person name="Porras-Alfaro A."/>
        </authorList>
    </citation>
    <scope>NUCLEOTIDE SEQUENCE [LARGE SCALE GENOMIC DNA]</scope>
    <source>
        <strain evidence="5 6">AZ0501</strain>
    </source>
</reference>
<dbReference type="SMART" id="SM00326">
    <property type="entry name" value="SH3"/>
    <property type="match status" value="1"/>
</dbReference>
<dbReference type="InterPro" id="IPR002931">
    <property type="entry name" value="Transglutaminase-like"/>
</dbReference>
<dbReference type="AlphaFoldDB" id="A0A261Y5G4"/>
<dbReference type="PANTHER" id="PTHR46333:SF2">
    <property type="entry name" value="CYTOKINESIS PROTEIN 3"/>
    <property type="match status" value="1"/>
</dbReference>
<name>A0A261Y5G4_9FUNG</name>
<feature type="domain" description="SH3" evidence="4">
    <location>
        <begin position="10"/>
        <end position="69"/>
    </location>
</feature>
<dbReference type="PANTHER" id="PTHR46333">
    <property type="entry name" value="CYTOKINESIS PROTEIN 3"/>
    <property type="match status" value="1"/>
</dbReference>
<dbReference type="OrthoDB" id="6129702at2759"/>
<dbReference type="InterPro" id="IPR036028">
    <property type="entry name" value="SH3-like_dom_sf"/>
</dbReference>